<evidence type="ECO:0000256" key="1">
    <source>
        <dbReference type="SAM" id="MobiDB-lite"/>
    </source>
</evidence>
<dbReference type="PANTHER" id="PTHR22916:SF3">
    <property type="entry name" value="UDP-GLCNAC:BETAGAL BETA-1,3-N-ACETYLGLUCOSAMINYLTRANSFERASE-LIKE PROTEIN 1"/>
    <property type="match status" value="1"/>
</dbReference>
<dbReference type="AlphaFoldDB" id="A0A4R5B7L1"/>
<keyword evidence="4" id="KW-1185">Reference proteome</keyword>
<dbReference type="Proteomes" id="UP000295578">
    <property type="component" value="Unassembled WGS sequence"/>
</dbReference>
<organism evidence="3 4">
    <name type="scientific">Actinomadura darangshiensis</name>
    <dbReference type="NCBI Taxonomy" id="705336"/>
    <lineage>
        <taxon>Bacteria</taxon>
        <taxon>Bacillati</taxon>
        <taxon>Actinomycetota</taxon>
        <taxon>Actinomycetes</taxon>
        <taxon>Streptosporangiales</taxon>
        <taxon>Thermomonosporaceae</taxon>
        <taxon>Actinomadura</taxon>
    </lineage>
</organism>
<dbReference type="Gene3D" id="3.90.550.10">
    <property type="entry name" value="Spore Coat Polysaccharide Biosynthesis Protein SpsA, Chain A"/>
    <property type="match status" value="1"/>
</dbReference>
<keyword evidence="3" id="KW-0808">Transferase</keyword>
<dbReference type="CDD" id="cd00761">
    <property type="entry name" value="Glyco_tranf_GTA_type"/>
    <property type="match status" value="1"/>
</dbReference>
<dbReference type="InterPro" id="IPR001173">
    <property type="entry name" value="Glyco_trans_2-like"/>
</dbReference>
<protein>
    <submittedName>
        <fullName evidence="3">Glycosyltransferase family 2 protein</fullName>
    </submittedName>
</protein>
<evidence type="ECO:0000259" key="2">
    <source>
        <dbReference type="Pfam" id="PF00535"/>
    </source>
</evidence>
<proteinExistence type="predicted"/>
<dbReference type="OrthoDB" id="3183633at2"/>
<feature type="domain" description="Glycosyltransferase 2-like" evidence="2">
    <location>
        <begin position="8"/>
        <end position="171"/>
    </location>
</feature>
<gene>
    <name evidence="3" type="ORF">E1293_17585</name>
</gene>
<dbReference type="Pfam" id="PF00535">
    <property type="entry name" value="Glycos_transf_2"/>
    <property type="match status" value="1"/>
</dbReference>
<dbReference type="SUPFAM" id="SSF53448">
    <property type="entry name" value="Nucleotide-diphospho-sugar transferases"/>
    <property type="match status" value="1"/>
</dbReference>
<reference evidence="3 4" key="1">
    <citation type="submission" date="2019-03" db="EMBL/GenBank/DDBJ databases">
        <title>Draft genome sequences of novel Actinobacteria.</title>
        <authorList>
            <person name="Sahin N."/>
            <person name="Ay H."/>
            <person name="Saygin H."/>
        </authorList>
    </citation>
    <scope>NUCLEOTIDE SEQUENCE [LARGE SCALE GENOMIC DNA]</scope>
    <source>
        <strain evidence="3 4">DSM 45941</strain>
    </source>
</reference>
<accession>A0A4R5B7L1</accession>
<sequence>MRPEPDVTVVVIAYNDARRLPRAVRSALEQSLAQVEVVIVDDASTDSTPRVAATLAEGHPDRVRAFPLQANSGGCGAPRNFGLQMARGRYVMFLDSDDTLPAHACGTMVAAAEETGADLVAGRCVRVLPGREKDWCPWLYQDPGLFRSVLDQPDLLYDTLATNKCYRREFLDRAKLRFAERLHYEDLLFSAQAYLAADGIAVVPDRVYNWMVEPRDRAPSISNRRAELRNFADRLEIHRRIDVALRDHSAAELARLKDAKFIDHDLLLYLRELRSRDSGHRQLFTDLARSYLAEMDDTVFHAAGRIPAIAALMIREGDIEAAMAAVDLVPRSGVPVLSIEPAEQDGRVYWSGAHIGTELGRSVLDVTDMDLSTLPPDALHLGGRVTAMRPEGKVLRVSGTIVNPLGRIKPGEELSGTLDIRDRRRASRAFHVQASFRHEDGWIAWEAAFVPSRTIRPFGLVDQTWGMWLRLKAGGTTVMARLTSEGTAHCDLAVPVRPRLTRAVGDHLEPYIAGNGELALRIVACRWPARMVLPALRRVAGTDLARALRRRLARRGQPQAGQDARTPVSGPSPAVERRG</sequence>
<dbReference type="PANTHER" id="PTHR22916">
    <property type="entry name" value="GLYCOSYLTRANSFERASE"/>
    <property type="match status" value="1"/>
</dbReference>
<evidence type="ECO:0000313" key="3">
    <source>
        <dbReference type="EMBL" id="TDD81921.1"/>
    </source>
</evidence>
<feature type="region of interest" description="Disordered" evidence="1">
    <location>
        <begin position="553"/>
        <end position="579"/>
    </location>
</feature>
<evidence type="ECO:0000313" key="4">
    <source>
        <dbReference type="Proteomes" id="UP000295578"/>
    </source>
</evidence>
<name>A0A4R5B7L1_9ACTN</name>
<dbReference type="EMBL" id="SMKY01000071">
    <property type="protein sequence ID" value="TDD81921.1"/>
    <property type="molecule type" value="Genomic_DNA"/>
</dbReference>
<comment type="caution">
    <text evidence="3">The sequence shown here is derived from an EMBL/GenBank/DDBJ whole genome shotgun (WGS) entry which is preliminary data.</text>
</comment>
<dbReference type="InterPro" id="IPR029044">
    <property type="entry name" value="Nucleotide-diphossugar_trans"/>
</dbReference>
<dbReference type="GO" id="GO:0016758">
    <property type="term" value="F:hexosyltransferase activity"/>
    <property type="evidence" value="ECO:0007669"/>
    <property type="project" value="UniProtKB-ARBA"/>
</dbReference>